<keyword evidence="3 5" id="KW-0808">Transferase</keyword>
<proteinExistence type="inferred from homology"/>
<dbReference type="InterPro" id="IPR036477">
    <property type="entry name" value="Formyl_transf_N_sf"/>
</dbReference>
<reference evidence="8" key="1">
    <citation type="submission" date="2021-12" db="EMBL/GenBank/DDBJ databases">
        <title>Alicyclobacillaceae gen. nov., sp. nov., isolated from chalcocite enrichment system.</title>
        <authorList>
            <person name="Jiang Z."/>
        </authorList>
    </citation>
    <scope>NUCLEOTIDE SEQUENCE</scope>
    <source>
        <strain evidence="8">MYW30-H2</strain>
    </source>
</reference>
<dbReference type="PANTHER" id="PTHR11138:SF5">
    <property type="entry name" value="METHIONYL-TRNA FORMYLTRANSFERASE, MITOCHONDRIAL"/>
    <property type="match status" value="1"/>
</dbReference>
<dbReference type="InterPro" id="IPR005793">
    <property type="entry name" value="Formyl_trans_C"/>
</dbReference>
<evidence type="ECO:0000256" key="4">
    <source>
        <dbReference type="ARBA" id="ARBA00022917"/>
    </source>
</evidence>
<dbReference type="PANTHER" id="PTHR11138">
    <property type="entry name" value="METHIONYL-TRNA FORMYLTRANSFERASE"/>
    <property type="match status" value="1"/>
</dbReference>
<evidence type="ECO:0000259" key="7">
    <source>
        <dbReference type="Pfam" id="PF02911"/>
    </source>
</evidence>
<dbReference type="SUPFAM" id="SSF50486">
    <property type="entry name" value="FMT C-terminal domain-like"/>
    <property type="match status" value="1"/>
</dbReference>
<dbReference type="CDD" id="cd08704">
    <property type="entry name" value="Met_tRNA_FMT_C"/>
    <property type="match status" value="1"/>
</dbReference>
<dbReference type="EMBL" id="CP089291">
    <property type="protein sequence ID" value="UOF89200.1"/>
    <property type="molecule type" value="Genomic_DNA"/>
</dbReference>
<evidence type="ECO:0000256" key="3">
    <source>
        <dbReference type="ARBA" id="ARBA00022679"/>
    </source>
</evidence>
<dbReference type="InterPro" id="IPR011034">
    <property type="entry name" value="Formyl_transferase-like_C_sf"/>
</dbReference>
<keyword evidence="4 5" id="KW-0648">Protein biosynthesis</keyword>
<feature type="domain" description="Formyl transferase N-terminal" evidence="6">
    <location>
        <begin position="1"/>
        <end position="179"/>
    </location>
</feature>
<evidence type="ECO:0000256" key="2">
    <source>
        <dbReference type="ARBA" id="ARBA00012261"/>
    </source>
</evidence>
<dbReference type="InterPro" id="IPR044135">
    <property type="entry name" value="Met-tRNA-FMT_C"/>
</dbReference>
<dbReference type="InterPro" id="IPR041711">
    <property type="entry name" value="Met-tRNA-FMT_N"/>
</dbReference>
<dbReference type="EC" id="2.1.2.9" evidence="2 5"/>
<dbReference type="Proteomes" id="UP000830167">
    <property type="component" value="Chromosome"/>
</dbReference>
<comment type="catalytic activity">
    <reaction evidence="5">
        <text>L-methionyl-tRNA(fMet) + (6R)-10-formyltetrahydrofolate = N-formyl-L-methionyl-tRNA(fMet) + (6S)-5,6,7,8-tetrahydrofolate + H(+)</text>
        <dbReference type="Rhea" id="RHEA:24380"/>
        <dbReference type="Rhea" id="RHEA-COMP:9952"/>
        <dbReference type="Rhea" id="RHEA-COMP:9953"/>
        <dbReference type="ChEBI" id="CHEBI:15378"/>
        <dbReference type="ChEBI" id="CHEBI:57453"/>
        <dbReference type="ChEBI" id="CHEBI:78530"/>
        <dbReference type="ChEBI" id="CHEBI:78844"/>
        <dbReference type="ChEBI" id="CHEBI:195366"/>
        <dbReference type="EC" id="2.1.2.9"/>
    </reaction>
</comment>
<comment type="function">
    <text evidence="5">Attaches a formyl group to the free amino group of methionyl-tRNA(fMet). The formyl group appears to play a dual role in the initiator identity of N-formylmethionyl-tRNA by promoting its recognition by IF2 and preventing the misappropriation of this tRNA by the elongation apparatus.</text>
</comment>
<dbReference type="RefSeq" id="WP_347435884.1">
    <property type="nucleotide sequence ID" value="NZ_CP089291.1"/>
</dbReference>
<dbReference type="Gene3D" id="3.40.50.12230">
    <property type="match status" value="1"/>
</dbReference>
<dbReference type="SUPFAM" id="SSF53328">
    <property type="entry name" value="Formyltransferase"/>
    <property type="match status" value="1"/>
</dbReference>
<sequence>MRVIFMGTPDFAVPSLQTLLQDGHEIVAVVTQPDRPKGRKREMTPPPVKQEAVKHGLPIFQPERLRNSQELEQLLTLEPDVLVTAAYGQLLPKQLLELPKHGCVNVHASLLPKYRGGAPIQRCLLNGEQETGVTIMEMIPKLDAGGIYRQVRIPIEDSDDVGTLHDKLSVEGAKLLHETLPEIAAGTLLPTPQREAEATFAPNITRDDEQIDWSRTNRQIFNQVRALRPWPGAFTSLQGSLLKIWDVQEVRKQREETDKNELPGTIVAVADHSIRVAAGEGYLDLLVVQPAGKTKMSVTDFLRGRELAAGIVLGEV</sequence>
<evidence type="ECO:0000256" key="5">
    <source>
        <dbReference type="HAMAP-Rule" id="MF_00182"/>
    </source>
</evidence>
<gene>
    <name evidence="5 8" type="primary">fmt</name>
    <name evidence="8" type="ORF">LSG31_14920</name>
</gene>
<accession>A0ABY4CF89</accession>
<dbReference type="InterPro" id="IPR002376">
    <property type="entry name" value="Formyl_transf_N"/>
</dbReference>
<evidence type="ECO:0000256" key="1">
    <source>
        <dbReference type="ARBA" id="ARBA00010699"/>
    </source>
</evidence>
<name>A0ABY4CF89_9BACL</name>
<keyword evidence="9" id="KW-1185">Reference proteome</keyword>
<dbReference type="GO" id="GO:0004479">
    <property type="term" value="F:methionyl-tRNA formyltransferase activity"/>
    <property type="evidence" value="ECO:0007669"/>
    <property type="project" value="UniProtKB-EC"/>
</dbReference>
<protein>
    <recommendedName>
        <fullName evidence="2 5">Methionyl-tRNA formyltransferase</fullName>
        <ecNumber evidence="2 5">2.1.2.9</ecNumber>
    </recommendedName>
</protein>
<organism evidence="8 9">
    <name type="scientific">Fodinisporobacter ferrooxydans</name>
    <dbReference type="NCBI Taxonomy" id="2901836"/>
    <lineage>
        <taxon>Bacteria</taxon>
        <taxon>Bacillati</taxon>
        <taxon>Bacillota</taxon>
        <taxon>Bacilli</taxon>
        <taxon>Bacillales</taxon>
        <taxon>Alicyclobacillaceae</taxon>
        <taxon>Fodinisporobacter</taxon>
    </lineage>
</organism>
<comment type="similarity">
    <text evidence="1 5">Belongs to the Fmt family.</text>
</comment>
<dbReference type="CDD" id="cd08646">
    <property type="entry name" value="FMT_core_Met-tRNA-FMT_N"/>
    <property type="match status" value="1"/>
</dbReference>
<dbReference type="Pfam" id="PF02911">
    <property type="entry name" value="Formyl_trans_C"/>
    <property type="match status" value="1"/>
</dbReference>
<feature type="binding site" evidence="5">
    <location>
        <begin position="109"/>
        <end position="112"/>
    </location>
    <ligand>
        <name>(6S)-5,6,7,8-tetrahydrofolate</name>
        <dbReference type="ChEBI" id="CHEBI:57453"/>
    </ligand>
</feature>
<dbReference type="NCBIfam" id="TIGR00460">
    <property type="entry name" value="fmt"/>
    <property type="match status" value="1"/>
</dbReference>
<evidence type="ECO:0000313" key="9">
    <source>
        <dbReference type="Proteomes" id="UP000830167"/>
    </source>
</evidence>
<dbReference type="HAMAP" id="MF_00182">
    <property type="entry name" value="Formyl_trans"/>
    <property type="match status" value="1"/>
</dbReference>
<dbReference type="Pfam" id="PF00551">
    <property type="entry name" value="Formyl_trans_N"/>
    <property type="match status" value="1"/>
</dbReference>
<evidence type="ECO:0000313" key="8">
    <source>
        <dbReference type="EMBL" id="UOF89200.1"/>
    </source>
</evidence>
<feature type="domain" description="Formyl transferase C-terminal" evidence="7">
    <location>
        <begin position="203"/>
        <end position="305"/>
    </location>
</feature>
<evidence type="ECO:0000259" key="6">
    <source>
        <dbReference type="Pfam" id="PF00551"/>
    </source>
</evidence>
<dbReference type="InterPro" id="IPR005794">
    <property type="entry name" value="Fmt"/>
</dbReference>